<protein>
    <submittedName>
        <fullName evidence="1">Uncharacterized protein</fullName>
    </submittedName>
</protein>
<keyword evidence="2" id="KW-1185">Reference proteome</keyword>
<proteinExistence type="predicted"/>
<reference evidence="1 2" key="1">
    <citation type="journal article" date="2020" name="Cell">
        <title>Large-Scale Comparative Analyses of Tick Genomes Elucidate Their Genetic Diversity and Vector Capacities.</title>
        <authorList>
            <consortium name="Tick Genome and Microbiome Consortium (TIGMIC)"/>
            <person name="Jia N."/>
            <person name="Wang J."/>
            <person name="Shi W."/>
            <person name="Du L."/>
            <person name="Sun Y."/>
            <person name="Zhan W."/>
            <person name="Jiang J.F."/>
            <person name="Wang Q."/>
            <person name="Zhang B."/>
            <person name="Ji P."/>
            <person name="Bell-Sakyi L."/>
            <person name="Cui X.M."/>
            <person name="Yuan T.T."/>
            <person name="Jiang B.G."/>
            <person name="Yang W.F."/>
            <person name="Lam T.T."/>
            <person name="Chang Q.C."/>
            <person name="Ding S.J."/>
            <person name="Wang X.J."/>
            <person name="Zhu J.G."/>
            <person name="Ruan X.D."/>
            <person name="Zhao L."/>
            <person name="Wei J.T."/>
            <person name="Ye R.Z."/>
            <person name="Que T.C."/>
            <person name="Du C.H."/>
            <person name="Zhou Y.H."/>
            <person name="Cheng J.X."/>
            <person name="Dai P.F."/>
            <person name="Guo W.B."/>
            <person name="Han X.H."/>
            <person name="Huang E.J."/>
            <person name="Li L.F."/>
            <person name="Wei W."/>
            <person name="Gao Y.C."/>
            <person name="Liu J.Z."/>
            <person name="Shao H.Z."/>
            <person name="Wang X."/>
            <person name="Wang C.C."/>
            <person name="Yang T.C."/>
            <person name="Huo Q.B."/>
            <person name="Li W."/>
            <person name="Chen H.Y."/>
            <person name="Chen S.E."/>
            <person name="Zhou L.G."/>
            <person name="Ni X.B."/>
            <person name="Tian J.H."/>
            <person name="Sheng Y."/>
            <person name="Liu T."/>
            <person name="Pan Y.S."/>
            <person name="Xia L.Y."/>
            <person name="Li J."/>
            <person name="Zhao F."/>
            <person name="Cao W.C."/>
        </authorList>
    </citation>
    <scope>NUCLEOTIDE SEQUENCE [LARGE SCALE GENOMIC DNA]</scope>
    <source>
        <strain evidence="1">Iper-2018</strain>
    </source>
</reference>
<dbReference type="Proteomes" id="UP000805193">
    <property type="component" value="Unassembled WGS sequence"/>
</dbReference>
<evidence type="ECO:0000313" key="1">
    <source>
        <dbReference type="EMBL" id="KAG0433491.1"/>
    </source>
</evidence>
<accession>A0AC60QH09</accession>
<evidence type="ECO:0000313" key="2">
    <source>
        <dbReference type="Proteomes" id="UP000805193"/>
    </source>
</evidence>
<dbReference type="EMBL" id="JABSTQ010009055">
    <property type="protein sequence ID" value="KAG0433491.1"/>
    <property type="molecule type" value="Genomic_DNA"/>
</dbReference>
<gene>
    <name evidence="1" type="ORF">HPB47_019877</name>
</gene>
<sequence>MRRFDVSYTQRREGEQINFPFSQVEATLDSVTDVYYQKFGLRTVRATQTQLLLNERPLYLMGFGKHEDADIRGKGLDLALIVKDFNLIRWIGANSFRTSHYPYSEELMDQADAQGIAVIDESPAVALGLEHCTGPGQPKGPSPARPAGRARAGQTEPRHNLYYCGVGGYLAGFGAASAKWNARESSHPHRFEICSSTSSESRDWHSIDCNNCSICQVG</sequence>
<comment type="caution">
    <text evidence="1">The sequence shown here is derived from an EMBL/GenBank/DDBJ whole genome shotgun (WGS) entry which is preliminary data.</text>
</comment>
<organism evidence="1 2">
    <name type="scientific">Ixodes persulcatus</name>
    <name type="common">Taiga tick</name>
    <dbReference type="NCBI Taxonomy" id="34615"/>
    <lineage>
        <taxon>Eukaryota</taxon>
        <taxon>Metazoa</taxon>
        <taxon>Ecdysozoa</taxon>
        <taxon>Arthropoda</taxon>
        <taxon>Chelicerata</taxon>
        <taxon>Arachnida</taxon>
        <taxon>Acari</taxon>
        <taxon>Parasitiformes</taxon>
        <taxon>Ixodida</taxon>
        <taxon>Ixodoidea</taxon>
        <taxon>Ixodidae</taxon>
        <taxon>Ixodinae</taxon>
        <taxon>Ixodes</taxon>
    </lineage>
</organism>
<name>A0AC60QH09_IXOPE</name>